<dbReference type="GO" id="GO:0031625">
    <property type="term" value="F:ubiquitin protein ligase binding"/>
    <property type="evidence" value="ECO:0007669"/>
    <property type="project" value="TreeGrafter"/>
</dbReference>
<keyword evidence="6" id="KW-1185">Reference proteome</keyword>
<dbReference type="PROSITE" id="PS50841">
    <property type="entry name" value="DIX"/>
    <property type="match status" value="1"/>
</dbReference>
<dbReference type="GO" id="GO:0048468">
    <property type="term" value="P:cell development"/>
    <property type="evidence" value="ECO:0007669"/>
    <property type="project" value="TreeGrafter"/>
</dbReference>
<feature type="region of interest" description="Disordered" evidence="3">
    <location>
        <begin position="34"/>
        <end position="54"/>
    </location>
</feature>
<evidence type="ECO:0000256" key="1">
    <source>
        <dbReference type="ARBA" id="ARBA00022687"/>
    </source>
</evidence>
<dbReference type="Proteomes" id="UP001177744">
    <property type="component" value="Unassembled WGS sequence"/>
</dbReference>
<dbReference type="EMBL" id="JAULJE010000003">
    <property type="protein sequence ID" value="KAK1344626.1"/>
    <property type="molecule type" value="Genomic_DNA"/>
</dbReference>
<evidence type="ECO:0000256" key="3">
    <source>
        <dbReference type="SAM" id="MobiDB-lite"/>
    </source>
</evidence>
<evidence type="ECO:0000259" key="4">
    <source>
        <dbReference type="PROSITE" id="PS50841"/>
    </source>
</evidence>
<proteinExistence type="predicted"/>
<dbReference type="PANTHER" id="PTHR46102">
    <property type="entry name" value="AXIN"/>
    <property type="match status" value="1"/>
</dbReference>
<evidence type="ECO:0000313" key="5">
    <source>
        <dbReference type="EMBL" id="KAK1344626.1"/>
    </source>
</evidence>
<evidence type="ECO:0000256" key="2">
    <source>
        <dbReference type="PROSITE-ProRule" id="PRU00069"/>
    </source>
</evidence>
<gene>
    <name evidence="5" type="ORF">QTO34_013323</name>
</gene>
<protein>
    <recommendedName>
        <fullName evidence="4">DIX domain-containing protein</fullName>
    </recommendedName>
</protein>
<dbReference type="SMART" id="SM00021">
    <property type="entry name" value="DAX"/>
    <property type="match status" value="1"/>
</dbReference>
<evidence type="ECO:0000313" key="6">
    <source>
        <dbReference type="Proteomes" id="UP001177744"/>
    </source>
</evidence>
<dbReference type="SUPFAM" id="SSF54236">
    <property type="entry name" value="Ubiquitin-like"/>
    <property type="match status" value="1"/>
</dbReference>
<dbReference type="GO" id="GO:0070411">
    <property type="term" value="F:I-SMAD binding"/>
    <property type="evidence" value="ECO:0007669"/>
    <property type="project" value="TreeGrafter"/>
</dbReference>
<dbReference type="GO" id="GO:0016055">
    <property type="term" value="P:Wnt signaling pathway"/>
    <property type="evidence" value="ECO:0007669"/>
    <property type="project" value="UniProtKB-KW"/>
</dbReference>
<dbReference type="InterPro" id="IPR001158">
    <property type="entry name" value="DIX"/>
</dbReference>
<dbReference type="GO" id="GO:0030877">
    <property type="term" value="C:beta-catenin destruction complex"/>
    <property type="evidence" value="ECO:0007669"/>
    <property type="project" value="TreeGrafter"/>
</dbReference>
<dbReference type="Pfam" id="PF00778">
    <property type="entry name" value="DIX"/>
    <property type="match status" value="1"/>
</dbReference>
<dbReference type="GO" id="GO:0032436">
    <property type="term" value="P:positive regulation of proteasomal ubiquitin-dependent protein catabolic process"/>
    <property type="evidence" value="ECO:0007669"/>
    <property type="project" value="TreeGrafter"/>
</dbReference>
<keyword evidence="1 2" id="KW-0879">Wnt signaling pathway</keyword>
<feature type="domain" description="DIX" evidence="4">
    <location>
        <begin position="287"/>
        <end position="369"/>
    </location>
</feature>
<dbReference type="FunFam" id="2.40.240.130:FF:000002">
    <property type="entry name" value="Axin 1"/>
    <property type="match status" value="1"/>
</dbReference>
<dbReference type="GO" id="GO:0042802">
    <property type="term" value="F:identical protein binding"/>
    <property type="evidence" value="ECO:0007669"/>
    <property type="project" value="TreeGrafter"/>
</dbReference>
<feature type="compositionally biased region" description="Basic residues" evidence="3">
    <location>
        <begin position="34"/>
        <end position="46"/>
    </location>
</feature>
<dbReference type="GO" id="GO:0060090">
    <property type="term" value="F:molecular adaptor activity"/>
    <property type="evidence" value="ECO:0007669"/>
    <property type="project" value="TreeGrafter"/>
</dbReference>
<feature type="region of interest" description="Disordered" evidence="3">
    <location>
        <begin position="148"/>
        <end position="170"/>
    </location>
</feature>
<dbReference type="PANTHER" id="PTHR46102:SF3">
    <property type="entry name" value="AXIN-1"/>
    <property type="match status" value="1"/>
</dbReference>
<dbReference type="GO" id="GO:0090090">
    <property type="term" value="P:negative regulation of canonical Wnt signaling pathway"/>
    <property type="evidence" value="ECO:0007669"/>
    <property type="project" value="InterPro"/>
</dbReference>
<dbReference type="GO" id="GO:0005886">
    <property type="term" value="C:plasma membrane"/>
    <property type="evidence" value="ECO:0007669"/>
    <property type="project" value="TreeGrafter"/>
</dbReference>
<comment type="caution">
    <text evidence="5">The sequence shown here is derived from an EMBL/GenBank/DDBJ whole genome shotgun (WGS) entry which is preliminary data.</text>
</comment>
<dbReference type="AlphaFoldDB" id="A0AA40LSL4"/>
<accession>A0AA40LSL4</accession>
<feature type="compositionally biased region" description="Polar residues" evidence="3">
    <location>
        <begin position="84"/>
        <end position="105"/>
    </location>
</feature>
<reference evidence="5" key="1">
    <citation type="submission" date="2023-06" db="EMBL/GenBank/DDBJ databases">
        <title>Reference genome for the Northern bat (Eptesicus nilssonii), a most northern bat species.</title>
        <authorList>
            <person name="Laine V.N."/>
            <person name="Pulliainen A.T."/>
            <person name="Lilley T.M."/>
        </authorList>
    </citation>
    <scope>NUCLEOTIDE SEQUENCE</scope>
    <source>
        <strain evidence="5">BLF_Eptnil</strain>
        <tissue evidence="5">Kidney</tissue>
    </source>
</reference>
<dbReference type="GO" id="GO:0008013">
    <property type="term" value="F:beta-catenin binding"/>
    <property type="evidence" value="ECO:0007669"/>
    <property type="project" value="TreeGrafter"/>
</dbReference>
<dbReference type="GO" id="GO:0005634">
    <property type="term" value="C:nucleus"/>
    <property type="evidence" value="ECO:0007669"/>
    <property type="project" value="TreeGrafter"/>
</dbReference>
<name>A0AA40LSL4_CNENI</name>
<dbReference type="Gene3D" id="2.40.240.130">
    <property type="match status" value="1"/>
</dbReference>
<dbReference type="GO" id="GO:0019901">
    <property type="term" value="F:protein kinase binding"/>
    <property type="evidence" value="ECO:0007669"/>
    <property type="project" value="TreeGrafter"/>
</dbReference>
<feature type="region of interest" description="Disordered" evidence="3">
    <location>
        <begin position="68"/>
        <end position="131"/>
    </location>
</feature>
<dbReference type="InterPro" id="IPR043581">
    <property type="entry name" value="Axin-like"/>
</dbReference>
<dbReference type="InterPro" id="IPR038207">
    <property type="entry name" value="DIX_dom_sf"/>
</dbReference>
<dbReference type="InterPro" id="IPR029071">
    <property type="entry name" value="Ubiquitin-like_domsf"/>
</dbReference>
<organism evidence="5 6">
    <name type="scientific">Cnephaeus nilssonii</name>
    <name type="common">Northern bat</name>
    <name type="synonym">Eptesicus nilssonii</name>
    <dbReference type="NCBI Taxonomy" id="3371016"/>
    <lineage>
        <taxon>Eukaryota</taxon>
        <taxon>Metazoa</taxon>
        <taxon>Chordata</taxon>
        <taxon>Craniata</taxon>
        <taxon>Vertebrata</taxon>
        <taxon>Euteleostomi</taxon>
        <taxon>Mammalia</taxon>
        <taxon>Eutheria</taxon>
        <taxon>Laurasiatheria</taxon>
        <taxon>Chiroptera</taxon>
        <taxon>Yangochiroptera</taxon>
        <taxon>Vespertilionidae</taxon>
        <taxon>Cnephaeus</taxon>
    </lineage>
</organism>
<sequence>MPKMSGVLGGTTLGHSKHVPKLGAKLEAAGLHLHRHSHHHSHHGVARPKEQAEAEAIRRVQSSFAWGPELHSHTAKTRSHLESVGTTPNANDSLAYSGKAGTTSKRNAKKAESGKSASTEVPGPSEDAEKNQKIMQWIIEGEKEISRHRKAGHGSSGAKKQQIHESSRPLSIERPGAVHPWVSAQLRNSVQPSHLFIQDPTMPPNPAPNPLTQLEEARRRLEEEEKRASKLPSKQRYVQEVIQRGRSCVRPVCTPVLSVVPAVSDTELSETETKPQKKAGGGGAQLCDSIVVAYYFCGEPIPYRTLVRGRAVTLGQFKELLTKKGNYRYYFKKVSDEFDCGVVFEEVREDEAILPVFEEKIIGKVEKVD</sequence>